<keyword evidence="2" id="KW-1185">Reference proteome</keyword>
<sequence>MRRLCVYVLICLETKFSKASLTLLSSGPRSPFIYSRSAAFTRHFPSSTSIGQVSSDTQKVARNERILLTSSNNILLKQEKHNDDNLIESTNVEKQDAVS</sequence>
<reference evidence="1 2" key="1">
    <citation type="submission" date="2024-11" db="EMBL/GenBank/DDBJ databases">
        <title>A near-complete genome assembly of Cinchona calisaya.</title>
        <authorList>
            <person name="Lian D.C."/>
            <person name="Zhao X.W."/>
            <person name="Wei L."/>
        </authorList>
    </citation>
    <scope>NUCLEOTIDE SEQUENCE [LARGE SCALE GENOMIC DNA]</scope>
    <source>
        <tissue evidence="1">Nenye</tissue>
    </source>
</reference>
<organism evidence="1 2">
    <name type="scientific">Cinchona calisaya</name>
    <dbReference type="NCBI Taxonomy" id="153742"/>
    <lineage>
        <taxon>Eukaryota</taxon>
        <taxon>Viridiplantae</taxon>
        <taxon>Streptophyta</taxon>
        <taxon>Embryophyta</taxon>
        <taxon>Tracheophyta</taxon>
        <taxon>Spermatophyta</taxon>
        <taxon>Magnoliopsida</taxon>
        <taxon>eudicotyledons</taxon>
        <taxon>Gunneridae</taxon>
        <taxon>Pentapetalae</taxon>
        <taxon>asterids</taxon>
        <taxon>lamiids</taxon>
        <taxon>Gentianales</taxon>
        <taxon>Rubiaceae</taxon>
        <taxon>Cinchonoideae</taxon>
        <taxon>Cinchoneae</taxon>
        <taxon>Cinchona</taxon>
    </lineage>
</organism>
<proteinExistence type="predicted"/>
<evidence type="ECO:0000313" key="2">
    <source>
        <dbReference type="Proteomes" id="UP001630127"/>
    </source>
</evidence>
<dbReference type="Proteomes" id="UP001630127">
    <property type="component" value="Unassembled WGS sequence"/>
</dbReference>
<gene>
    <name evidence="1" type="ORF">ACH5RR_006234</name>
</gene>
<comment type="caution">
    <text evidence="1">The sequence shown here is derived from an EMBL/GenBank/DDBJ whole genome shotgun (WGS) entry which is preliminary data.</text>
</comment>
<protein>
    <submittedName>
        <fullName evidence="1">Uncharacterized protein</fullName>
    </submittedName>
</protein>
<dbReference type="AlphaFoldDB" id="A0ABD3ANS2"/>
<accession>A0ABD3ANS2</accession>
<name>A0ABD3ANS2_9GENT</name>
<dbReference type="EMBL" id="JBJUIK010000003">
    <property type="protein sequence ID" value="KAL3532713.1"/>
    <property type="molecule type" value="Genomic_DNA"/>
</dbReference>
<evidence type="ECO:0000313" key="1">
    <source>
        <dbReference type="EMBL" id="KAL3532713.1"/>
    </source>
</evidence>